<keyword evidence="5" id="KW-0804">Transcription</keyword>
<dbReference type="PANTHER" id="PTHR31602:SF8">
    <property type="entry name" value="GROWTH-REGULATING FACTOR 5"/>
    <property type="match status" value="1"/>
</dbReference>
<evidence type="ECO:0000313" key="9">
    <source>
        <dbReference type="EMBL" id="KAK4744864.1"/>
    </source>
</evidence>
<comment type="subcellular location">
    <subcellularLocation>
        <location evidence="1 5">Nucleus</location>
    </subcellularLocation>
</comment>
<proteinExistence type="inferred from homology"/>
<dbReference type="GO" id="GO:0006351">
    <property type="term" value="P:DNA-templated transcription"/>
    <property type="evidence" value="ECO:0007669"/>
    <property type="project" value="UniProtKB-UniRule"/>
</dbReference>
<dbReference type="SMART" id="SM00951">
    <property type="entry name" value="QLQ"/>
    <property type="match status" value="1"/>
</dbReference>
<dbReference type="GO" id="GO:0099402">
    <property type="term" value="P:plant organ development"/>
    <property type="evidence" value="ECO:0007669"/>
    <property type="project" value="UniProtKB-ARBA"/>
</dbReference>
<dbReference type="Pfam" id="PF08879">
    <property type="entry name" value="WRC"/>
    <property type="match status" value="2"/>
</dbReference>
<dbReference type="AlphaFoldDB" id="A0AAN7JI50"/>
<dbReference type="PROSITE" id="PS51667">
    <property type="entry name" value="WRC"/>
    <property type="match status" value="2"/>
</dbReference>
<evidence type="ECO:0000256" key="5">
    <source>
        <dbReference type="RuleBase" id="RU367127"/>
    </source>
</evidence>
<reference evidence="9 10" key="1">
    <citation type="journal article" date="2023" name="Hortic Res">
        <title>Pangenome of water caltrop reveals structural variations and asymmetric subgenome divergence after allopolyploidization.</title>
        <authorList>
            <person name="Zhang X."/>
            <person name="Chen Y."/>
            <person name="Wang L."/>
            <person name="Yuan Y."/>
            <person name="Fang M."/>
            <person name="Shi L."/>
            <person name="Lu R."/>
            <person name="Comes H.P."/>
            <person name="Ma Y."/>
            <person name="Chen Y."/>
            <person name="Huang G."/>
            <person name="Zhou Y."/>
            <person name="Zheng Z."/>
            <person name="Qiu Y."/>
        </authorList>
    </citation>
    <scope>NUCLEOTIDE SEQUENCE [LARGE SCALE GENOMIC DNA]</scope>
    <source>
        <tissue evidence="9">Roots</tissue>
    </source>
</reference>
<comment type="similarity">
    <text evidence="2 5">Belongs to the GRF family.</text>
</comment>
<evidence type="ECO:0000313" key="10">
    <source>
        <dbReference type="Proteomes" id="UP001345219"/>
    </source>
</evidence>
<dbReference type="Pfam" id="PF08880">
    <property type="entry name" value="QLQ"/>
    <property type="match status" value="1"/>
</dbReference>
<comment type="function">
    <text evidence="5">Transcription activator.</text>
</comment>
<comment type="domain">
    <text evidence="5">The QLQ domain and WRC domain may be involved in protein-protein interaction and DNA-binding, respectively.</text>
</comment>
<dbReference type="GO" id="GO:0006355">
    <property type="term" value="P:regulation of DNA-templated transcription"/>
    <property type="evidence" value="ECO:0007669"/>
    <property type="project" value="InterPro"/>
</dbReference>
<feature type="compositionally biased region" description="Polar residues" evidence="6">
    <location>
        <begin position="391"/>
        <end position="410"/>
    </location>
</feature>
<evidence type="ECO:0000256" key="2">
    <source>
        <dbReference type="ARBA" id="ARBA00008122"/>
    </source>
</evidence>
<dbReference type="GO" id="GO:0005524">
    <property type="term" value="F:ATP binding"/>
    <property type="evidence" value="ECO:0007669"/>
    <property type="project" value="UniProtKB-UniRule"/>
</dbReference>
<name>A0AAN7JI50_9MYRT</name>
<accession>A0AAN7JI50</accession>
<comment type="caution">
    <text evidence="4">Lacks conserved residue(s) required for the propagation of feature annotation.</text>
</comment>
<dbReference type="PANTHER" id="PTHR31602">
    <property type="entry name" value="GROWTH-REGULATING FACTOR 5"/>
    <property type="match status" value="1"/>
</dbReference>
<evidence type="ECO:0000256" key="4">
    <source>
        <dbReference type="PROSITE-ProRule" id="PRU01002"/>
    </source>
</evidence>
<sequence length="444" mass="49304">MEAQAIRMVAPSAANGGWSGDRGLCTVVVGAEDAVEEYKPSLSLRLGIGSTDHEFERKKPAELTRTQMNELYHQFLVYNYLAARLPVPPHLLLPLQKSDATSSYPIPFDAPLLKHHSTSIRFRQEALDYMNSMIPDMERCRRTDGKKWRCNKNVVPHHKYCERHVNRGQQRCRRPLEISRIASPSQRRTMSRMNDDIRQAKVDISLGLGLNTDISSDVNSRNKSSLGDKDGYGASAAIAPSGSSSAGNQDRGYVGYRPLLPKNGLDRNNDVIRMNVFPRLEHWPSFILQGQANRPWPKSKGVEFIPDPWRCRRTDGKKWQCSRTALPDQKYCERHIHRGSKRPSEATRPFGGSVINVGPPTTSFMAQNSSGSKRPSEAPRPFGGSVINIGPPTTSLMAQNSSPADLNTSFSISTPAASQRVEKLDVTTSCSESDTIISDTTIDA</sequence>
<evidence type="ECO:0000259" key="7">
    <source>
        <dbReference type="PROSITE" id="PS51666"/>
    </source>
</evidence>
<gene>
    <name evidence="9" type="ORF">SAY87_011176</name>
</gene>
<dbReference type="InterPro" id="IPR014978">
    <property type="entry name" value="Gln-Leu-Gln_QLQ"/>
</dbReference>
<keyword evidence="5" id="KW-0805">Transcription regulation</keyword>
<dbReference type="GO" id="GO:0005634">
    <property type="term" value="C:nucleus"/>
    <property type="evidence" value="ECO:0007669"/>
    <property type="project" value="UniProtKB-SubCell"/>
</dbReference>
<feature type="domain" description="QLQ" evidence="7">
    <location>
        <begin position="62"/>
        <end position="97"/>
    </location>
</feature>
<keyword evidence="10" id="KW-1185">Reference proteome</keyword>
<comment type="caution">
    <text evidence="9">The sequence shown here is derived from an EMBL/GenBank/DDBJ whole genome shotgun (WGS) entry which is preliminary data.</text>
</comment>
<organism evidence="9 10">
    <name type="scientific">Trapa incisa</name>
    <dbReference type="NCBI Taxonomy" id="236973"/>
    <lineage>
        <taxon>Eukaryota</taxon>
        <taxon>Viridiplantae</taxon>
        <taxon>Streptophyta</taxon>
        <taxon>Embryophyta</taxon>
        <taxon>Tracheophyta</taxon>
        <taxon>Spermatophyta</taxon>
        <taxon>Magnoliopsida</taxon>
        <taxon>eudicotyledons</taxon>
        <taxon>Gunneridae</taxon>
        <taxon>Pentapetalae</taxon>
        <taxon>rosids</taxon>
        <taxon>malvids</taxon>
        <taxon>Myrtales</taxon>
        <taxon>Lythraceae</taxon>
        <taxon>Trapa</taxon>
    </lineage>
</organism>
<dbReference type="EMBL" id="JAXIOK010000022">
    <property type="protein sequence ID" value="KAK4744864.1"/>
    <property type="molecule type" value="Genomic_DNA"/>
</dbReference>
<evidence type="ECO:0000256" key="3">
    <source>
        <dbReference type="ARBA" id="ARBA00023242"/>
    </source>
</evidence>
<dbReference type="InterPro" id="IPR031137">
    <property type="entry name" value="GRF"/>
</dbReference>
<dbReference type="Proteomes" id="UP001345219">
    <property type="component" value="Chromosome 9"/>
</dbReference>
<feature type="domain" description="WRC" evidence="8">
    <location>
        <begin position="134"/>
        <end position="179"/>
    </location>
</feature>
<dbReference type="InterPro" id="IPR014977">
    <property type="entry name" value="WRC_dom"/>
</dbReference>
<evidence type="ECO:0000256" key="1">
    <source>
        <dbReference type="ARBA" id="ARBA00004123"/>
    </source>
</evidence>
<evidence type="ECO:0000259" key="8">
    <source>
        <dbReference type="PROSITE" id="PS51667"/>
    </source>
</evidence>
<keyword evidence="5" id="KW-0010">Activator</keyword>
<evidence type="ECO:0000256" key="6">
    <source>
        <dbReference type="SAM" id="MobiDB-lite"/>
    </source>
</evidence>
<feature type="compositionally biased region" description="Polar residues" evidence="6">
    <location>
        <begin position="359"/>
        <end position="373"/>
    </location>
</feature>
<feature type="region of interest" description="Disordered" evidence="6">
    <location>
        <begin position="338"/>
        <end position="410"/>
    </location>
</feature>
<feature type="domain" description="WRC" evidence="8">
    <location>
        <begin position="305"/>
        <end position="349"/>
    </location>
</feature>
<keyword evidence="3 5" id="KW-0539">Nucleus</keyword>
<dbReference type="PROSITE" id="PS51666">
    <property type="entry name" value="QLQ"/>
    <property type="match status" value="1"/>
</dbReference>
<protein>
    <recommendedName>
        <fullName evidence="5">Growth-regulating factor</fullName>
    </recommendedName>
</protein>